<dbReference type="AlphaFoldDB" id="A0A0C3CPA6"/>
<dbReference type="HOGENOM" id="CLU_411089_0_0_1"/>
<evidence type="ECO:0000313" key="2">
    <source>
        <dbReference type="Proteomes" id="UP000054166"/>
    </source>
</evidence>
<sequence>MLEDIDSWSDTADESPAPFSFDLYTRFADALVYYPLEKWIHERFCRVYEVHHFAHDRFVRALLFSFSTAHQCLPTFEEANLAMFVALRLRKQWPDDILDVIATILFGQGMSDWVTHENQHPPWTISPAELSVNQRAIMLIFSDHCKVEADGTPDRWQQSAVAFKDIDSFLVEPQVMCPNSPDIMSLPFVGQVLPSPVNDIPPPNPSTCVCGECVAIYEQRLARDPYSFRMKYFDLLQAAQIRDDCPALSDAWEPVVSKAEKWVDSFMGRIQSSYSLFPNFLDFRLGPLIFDIANVLETEVGAQLDTRDTLRFVTMLHSASTRGDRLVPPPHLPPDALGYFHRIEEDSEQGKFFTENGSDRVVLSVGGGWLYDLPGDTLDDSNGAISFLYPSEELKIDYESFKPTQLACFCMPSAWSDMPKYLPGVHGDDETGQLSPIVPLQHPPVFRLEIDLSSLRNRLFPLLSVLSEDTKSYPHGTVAAQLSIAIAGRLLQTPWKPDVRFGLTCQHTDDHKRMTRCSLTSWEIISQVRLSPLALTQFLEVCRTDYFMALDDARDNLKRALDELGNSYKYLTEESGPFERHRLSIVRCGVVEGPPDPIVLIAGALGKKVYVIHTRECWHCACIQMLRTRCTIGIAMDTKMHSKCGGCIAAEERARRIAETIERDDHSG</sequence>
<dbReference type="Proteomes" id="UP000054166">
    <property type="component" value="Unassembled WGS sequence"/>
</dbReference>
<dbReference type="EMBL" id="KN832971">
    <property type="protein sequence ID" value="KIM91572.1"/>
    <property type="molecule type" value="Genomic_DNA"/>
</dbReference>
<proteinExistence type="predicted"/>
<dbReference type="OrthoDB" id="3265206at2759"/>
<gene>
    <name evidence="1" type="ORF">PILCRDRAFT_133359</name>
</gene>
<reference evidence="2" key="2">
    <citation type="submission" date="2015-01" db="EMBL/GenBank/DDBJ databases">
        <title>Evolutionary Origins and Diversification of the Mycorrhizal Mutualists.</title>
        <authorList>
            <consortium name="DOE Joint Genome Institute"/>
            <consortium name="Mycorrhizal Genomics Consortium"/>
            <person name="Kohler A."/>
            <person name="Kuo A."/>
            <person name="Nagy L.G."/>
            <person name="Floudas D."/>
            <person name="Copeland A."/>
            <person name="Barry K.W."/>
            <person name="Cichocki N."/>
            <person name="Veneault-Fourrey C."/>
            <person name="LaButti K."/>
            <person name="Lindquist E.A."/>
            <person name="Lipzen A."/>
            <person name="Lundell T."/>
            <person name="Morin E."/>
            <person name="Murat C."/>
            <person name="Riley R."/>
            <person name="Ohm R."/>
            <person name="Sun H."/>
            <person name="Tunlid A."/>
            <person name="Henrissat B."/>
            <person name="Grigoriev I.V."/>
            <person name="Hibbett D.S."/>
            <person name="Martin F."/>
        </authorList>
    </citation>
    <scope>NUCLEOTIDE SEQUENCE [LARGE SCALE GENOMIC DNA]</scope>
    <source>
        <strain evidence="2">F 1598</strain>
    </source>
</reference>
<protein>
    <submittedName>
        <fullName evidence="1">Uncharacterized protein</fullName>
    </submittedName>
</protein>
<evidence type="ECO:0000313" key="1">
    <source>
        <dbReference type="EMBL" id="KIM91572.1"/>
    </source>
</evidence>
<reference evidence="1 2" key="1">
    <citation type="submission" date="2014-04" db="EMBL/GenBank/DDBJ databases">
        <authorList>
            <consortium name="DOE Joint Genome Institute"/>
            <person name="Kuo A."/>
            <person name="Tarkka M."/>
            <person name="Buscot F."/>
            <person name="Kohler A."/>
            <person name="Nagy L.G."/>
            <person name="Floudas D."/>
            <person name="Copeland A."/>
            <person name="Barry K.W."/>
            <person name="Cichocki N."/>
            <person name="Veneault-Fourrey C."/>
            <person name="LaButti K."/>
            <person name="Lindquist E.A."/>
            <person name="Lipzen A."/>
            <person name="Lundell T."/>
            <person name="Morin E."/>
            <person name="Murat C."/>
            <person name="Sun H."/>
            <person name="Tunlid A."/>
            <person name="Henrissat B."/>
            <person name="Grigoriev I.V."/>
            <person name="Hibbett D.S."/>
            <person name="Martin F."/>
            <person name="Nordberg H.P."/>
            <person name="Cantor M.N."/>
            <person name="Hua S.X."/>
        </authorList>
    </citation>
    <scope>NUCLEOTIDE SEQUENCE [LARGE SCALE GENOMIC DNA]</scope>
    <source>
        <strain evidence="1 2">F 1598</strain>
    </source>
</reference>
<name>A0A0C3CPA6_PILCF</name>
<accession>A0A0C3CPA6</accession>
<keyword evidence="2" id="KW-1185">Reference proteome</keyword>
<dbReference type="InParanoid" id="A0A0C3CPA6"/>
<organism evidence="1 2">
    <name type="scientific">Piloderma croceum (strain F 1598)</name>
    <dbReference type="NCBI Taxonomy" id="765440"/>
    <lineage>
        <taxon>Eukaryota</taxon>
        <taxon>Fungi</taxon>
        <taxon>Dikarya</taxon>
        <taxon>Basidiomycota</taxon>
        <taxon>Agaricomycotina</taxon>
        <taxon>Agaricomycetes</taxon>
        <taxon>Agaricomycetidae</taxon>
        <taxon>Atheliales</taxon>
        <taxon>Atheliaceae</taxon>
        <taxon>Piloderma</taxon>
    </lineage>
</organism>